<keyword evidence="3" id="KW-0963">Cytoplasm</keyword>
<evidence type="ECO:0000256" key="3">
    <source>
        <dbReference type="RuleBase" id="RU369035"/>
    </source>
</evidence>
<name>A0A1Y2D437_9BASI</name>
<feature type="compositionally biased region" description="Low complexity" evidence="4">
    <location>
        <begin position="814"/>
        <end position="827"/>
    </location>
</feature>
<comment type="function">
    <text evidence="3">Component of the cleavage factor IA (CFIA) complex, which is involved in the endonucleolytic cleavage during polyadenylation-dependent pre-mRNA 3'-end formation.</text>
</comment>
<dbReference type="PANTHER" id="PTHR19980">
    <property type="entry name" value="RNA CLEAVAGE STIMULATION FACTOR"/>
    <property type="match status" value="1"/>
</dbReference>
<dbReference type="InterPro" id="IPR008847">
    <property type="entry name" value="Suf"/>
</dbReference>
<dbReference type="OrthoDB" id="26282at2759"/>
<keyword evidence="7" id="KW-1185">Reference proteome</keyword>
<accession>A0A1Y2D437</accession>
<evidence type="ECO:0000313" key="6">
    <source>
        <dbReference type="EMBL" id="ORY53977.1"/>
    </source>
</evidence>
<gene>
    <name evidence="6" type="ORF">BCR35DRAFT_310473</name>
</gene>
<dbReference type="InterPro" id="IPR003107">
    <property type="entry name" value="HAT"/>
</dbReference>
<comment type="subcellular location">
    <subcellularLocation>
        <location evidence="3">Nucleus</location>
    </subcellularLocation>
    <subcellularLocation>
        <location evidence="3">Cytoplasm</location>
    </subcellularLocation>
    <text evidence="3">Nucleus and/or cytoplasm.</text>
</comment>
<proteinExistence type="predicted"/>
<dbReference type="SUPFAM" id="SSF48452">
    <property type="entry name" value="TPR-like"/>
    <property type="match status" value="2"/>
</dbReference>
<dbReference type="Proteomes" id="UP000193467">
    <property type="component" value="Unassembled WGS sequence"/>
</dbReference>
<sequence length="973" mass="105965">MSDVATPDPRRAATASATATPEVAAPPAAEEVVAPSVAAAAELAALGMGGAPSSSSLDASIAATLAMDPTASGDEPIAENVTSAEAAAAAAAEGLVKQEDEGDQVMGDETADPTLVAASASTTPLAAIIAGDESRVSSEQLEGTPVPDAPIESGKPIVKSKPTSSLSRVAQLTARVEKDPLDGEAQLALLQDAEQKGDLERTREVYENFLKVFPDAARQWIGYCDLELSHGLFERVQDIFIRCLRPSCSVELWKFYLDFVRRRNPIDLSQGEQAKAARATITKSFEFALNHVGQDRRAGDMWLEYLSFLKEGSNRGTWEDQQRMDALRKTYQRAVQIPLNNVEQIWQDYNQFENNMSKMTAKKFVGELSPAYMTARKVLRELRALYDGLAEPDLPFRPNWEEGDREALELWRKYLAYEESNPLDIEDPAVLQGRVSFAYKKAVAYLRFFSEAWYLAANYNIKLGNTDEATLLLHTGQVANPGSLLLGYTLAEIEEGRGEFETCYKTYDSLLEHFHRELAQLEAATKAEVAEAIEQFEAQAVVEGDDEETRQKTVQEKEEVKANIIKKHEGAVENAKRGAASVWITEMRFARRSEGVKQARSVFTKARKSRHLAWQVVEASATMEFFWNNDPKVATNVFELGLKTFSKEPEYVLQYLDYLIRTNNPNNARALFERTVALVEPEKAKPVWDRMAQYEYQYGDYLAAQKIFQRYSEAFPDASPIERFAQRHGAHGLEDAITRDLGLASRASSHRERRSYRSPSPSRKRNASVDPESALASAGGPERAEHGSKRFKPNPEGSPAPSSNGGDAPAGQRPWGQPPAATGAAPTDEVVRRRPLESTAAPALTKALPYMLDPRGDNIAVLPDAVVFFLSILPPAASFTGPAFDPATLVDIISTTLLPGTAPGPGLPGERLGIPPRPKPTGGSSNGASSAGAAAGYGGSERKPLSPQRPSGGSDYGYGRSSGGGGGRGGRRY</sequence>
<dbReference type="PANTHER" id="PTHR19980:SF0">
    <property type="entry name" value="CLEAVAGE STIMULATION FACTOR SUBUNIT 3"/>
    <property type="match status" value="1"/>
</dbReference>
<feature type="compositionally biased region" description="Gly residues" evidence="4">
    <location>
        <begin position="954"/>
        <end position="973"/>
    </location>
</feature>
<evidence type="ECO:0000256" key="1">
    <source>
        <dbReference type="ARBA" id="ARBA00022737"/>
    </source>
</evidence>
<comment type="caution">
    <text evidence="6">The sequence shown here is derived from an EMBL/GenBank/DDBJ whole genome shotgun (WGS) entry which is preliminary data.</text>
</comment>
<evidence type="ECO:0000256" key="4">
    <source>
        <dbReference type="SAM" id="MobiDB-lite"/>
    </source>
</evidence>
<feature type="domain" description="Suppressor of forked" evidence="5">
    <location>
        <begin position="168"/>
        <end position="735"/>
    </location>
</feature>
<feature type="compositionally biased region" description="Basic residues" evidence="4">
    <location>
        <begin position="751"/>
        <end position="766"/>
    </location>
</feature>
<feature type="region of interest" description="Disordered" evidence="4">
    <location>
        <begin position="901"/>
        <end position="973"/>
    </location>
</feature>
<keyword evidence="1" id="KW-0677">Repeat</keyword>
<evidence type="ECO:0000313" key="7">
    <source>
        <dbReference type="Proteomes" id="UP000193467"/>
    </source>
</evidence>
<dbReference type="InParanoid" id="A0A1Y2D437"/>
<feature type="region of interest" description="Disordered" evidence="4">
    <location>
        <begin position="132"/>
        <end position="160"/>
    </location>
</feature>
<dbReference type="InterPro" id="IPR045243">
    <property type="entry name" value="Rna14-like"/>
</dbReference>
<dbReference type="GO" id="GO:0005737">
    <property type="term" value="C:cytoplasm"/>
    <property type="evidence" value="ECO:0007669"/>
    <property type="project" value="UniProtKB-SubCell"/>
</dbReference>
<dbReference type="EMBL" id="MCGR01000102">
    <property type="protein sequence ID" value="ORY53977.1"/>
    <property type="molecule type" value="Genomic_DNA"/>
</dbReference>
<dbReference type="Gene3D" id="1.25.40.1040">
    <property type="match status" value="1"/>
</dbReference>
<feature type="region of interest" description="Disordered" evidence="4">
    <location>
        <begin position="1"/>
        <end position="28"/>
    </location>
</feature>
<dbReference type="Pfam" id="PF05843">
    <property type="entry name" value="Suf"/>
    <property type="match status" value="1"/>
</dbReference>
<dbReference type="GO" id="GO:0005634">
    <property type="term" value="C:nucleus"/>
    <property type="evidence" value="ECO:0007669"/>
    <property type="project" value="UniProtKB-SubCell"/>
</dbReference>
<feature type="compositionally biased region" description="Low complexity" evidence="4">
    <location>
        <begin position="922"/>
        <end position="934"/>
    </location>
</feature>
<feature type="region of interest" description="Disordered" evidence="4">
    <location>
        <begin position="743"/>
        <end position="837"/>
    </location>
</feature>
<dbReference type="GO" id="GO:0003729">
    <property type="term" value="F:mRNA binding"/>
    <property type="evidence" value="ECO:0007669"/>
    <property type="project" value="TreeGrafter"/>
</dbReference>
<dbReference type="SMART" id="SM00386">
    <property type="entry name" value="HAT"/>
    <property type="match status" value="8"/>
</dbReference>
<dbReference type="FunCoup" id="A0A1Y2D437">
    <property type="interactions" value="795"/>
</dbReference>
<feature type="compositionally biased region" description="Low complexity" evidence="4">
    <location>
        <begin position="12"/>
        <end position="28"/>
    </location>
</feature>
<keyword evidence="3" id="KW-0507">mRNA processing</keyword>
<protein>
    <recommendedName>
        <fullName evidence="3">mRNA 3'-end-processing protein RNA14</fullName>
    </recommendedName>
</protein>
<reference evidence="6 7" key="1">
    <citation type="submission" date="2016-07" db="EMBL/GenBank/DDBJ databases">
        <title>Pervasive Adenine N6-methylation of Active Genes in Fungi.</title>
        <authorList>
            <consortium name="DOE Joint Genome Institute"/>
            <person name="Mondo S.J."/>
            <person name="Dannebaum R.O."/>
            <person name="Kuo R.C."/>
            <person name="Labutti K."/>
            <person name="Haridas S."/>
            <person name="Kuo A."/>
            <person name="Salamov A."/>
            <person name="Ahrendt S.R."/>
            <person name="Lipzen A."/>
            <person name="Sullivan W."/>
            <person name="Andreopoulos W.B."/>
            <person name="Clum A."/>
            <person name="Lindquist E."/>
            <person name="Daum C."/>
            <person name="Ramamoorthy G.K."/>
            <person name="Gryganskyi A."/>
            <person name="Culley D."/>
            <person name="Magnuson J.K."/>
            <person name="James T.Y."/>
            <person name="O'Malley M.A."/>
            <person name="Stajich J.E."/>
            <person name="Spatafora J.W."/>
            <person name="Visel A."/>
            <person name="Grigoriev I.V."/>
        </authorList>
    </citation>
    <scope>NUCLEOTIDE SEQUENCE [LARGE SCALE GENOMIC DNA]</scope>
    <source>
        <strain evidence="6 7">62-1032</strain>
    </source>
</reference>
<dbReference type="GO" id="GO:0180010">
    <property type="term" value="P:co-transcriptional mRNA 3'-end processing, cleavage and polyadenylation pathway"/>
    <property type="evidence" value="ECO:0007669"/>
    <property type="project" value="UniProtKB-UniRule"/>
</dbReference>
<evidence type="ECO:0000256" key="2">
    <source>
        <dbReference type="ARBA" id="ARBA00023242"/>
    </source>
</evidence>
<dbReference type="InterPro" id="IPR011990">
    <property type="entry name" value="TPR-like_helical_dom_sf"/>
</dbReference>
<keyword evidence="2 3" id="KW-0539">Nucleus</keyword>
<organism evidence="6 7">
    <name type="scientific">Leucosporidium creatinivorum</name>
    <dbReference type="NCBI Taxonomy" id="106004"/>
    <lineage>
        <taxon>Eukaryota</taxon>
        <taxon>Fungi</taxon>
        <taxon>Dikarya</taxon>
        <taxon>Basidiomycota</taxon>
        <taxon>Pucciniomycotina</taxon>
        <taxon>Microbotryomycetes</taxon>
        <taxon>Leucosporidiales</taxon>
        <taxon>Leucosporidium</taxon>
    </lineage>
</organism>
<dbReference type="AlphaFoldDB" id="A0A1Y2D437"/>
<dbReference type="STRING" id="106004.A0A1Y2D437"/>
<evidence type="ECO:0000259" key="5">
    <source>
        <dbReference type="Pfam" id="PF05843"/>
    </source>
</evidence>